<feature type="transmembrane region" description="Helical" evidence="6">
    <location>
        <begin position="166"/>
        <end position="185"/>
    </location>
</feature>
<dbReference type="RefSeq" id="WP_264017591.1">
    <property type="nucleotide sequence ID" value="NZ_CP096973.1"/>
</dbReference>
<feature type="transmembrane region" description="Helical" evidence="6">
    <location>
        <begin position="83"/>
        <end position="103"/>
    </location>
</feature>
<dbReference type="PANTHER" id="PTHR32322:SF2">
    <property type="entry name" value="EAMA DOMAIN-CONTAINING PROTEIN"/>
    <property type="match status" value="1"/>
</dbReference>
<sequence>MNHPSTPSLTLSSAHPTTSAIAPSSLILAVVAAVGMATIGVISRITELNAESITFYRLSLGAAFLLIYLVLTKRHVMLKTLPGRHVVISGVLLAAFILFYVQAMNYTQMANAILMVYLAPIFAAIVAHLLFSERLTLTQVGLIGLALFGFAMMQEFRLNLDNRQDVIGMGFGLAAMFAYSGFILMNRRLPSRLDDRACAFWQLLVGALIILPFALWQPEGLTAAAWQWPWLLVAGFVPGFLALLCAVMAISRLPTALYGTLAYCEPVAVVIFGWSLFGEALSPLQLSGCALIIACGIAQAWMGGRRPRPLATTG</sequence>
<accession>A0AA46TPL3</accession>
<feature type="transmembrane region" description="Helical" evidence="6">
    <location>
        <begin position="197"/>
        <end position="216"/>
    </location>
</feature>
<dbReference type="GO" id="GO:0016020">
    <property type="term" value="C:membrane"/>
    <property type="evidence" value="ECO:0007669"/>
    <property type="project" value="UniProtKB-SubCell"/>
</dbReference>
<organism evidence="8 9">
    <name type="scientific">Halomonas qinghailakensis</name>
    <dbReference type="NCBI Taxonomy" id="2937790"/>
    <lineage>
        <taxon>Bacteria</taxon>
        <taxon>Pseudomonadati</taxon>
        <taxon>Pseudomonadota</taxon>
        <taxon>Gammaproteobacteria</taxon>
        <taxon>Oceanospirillales</taxon>
        <taxon>Halomonadaceae</taxon>
        <taxon>Halomonas</taxon>
    </lineage>
</organism>
<name>A0AA46TPL3_9GAMM</name>
<feature type="domain" description="EamA" evidence="7">
    <location>
        <begin position="25"/>
        <end position="153"/>
    </location>
</feature>
<feature type="transmembrane region" description="Helical" evidence="6">
    <location>
        <begin position="228"/>
        <end position="250"/>
    </location>
</feature>
<feature type="transmembrane region" description="Helical" evidence="6">
    <location>
        <begin position="20"/>
        <end position="42"/>
    </location>
</feature>
<evidence type="ECO:0000259" key="7">
    <source>
        <dbReference type="Pfam" id="PF00892"/>
    </source>
</evidence>
<dbReference type="EMBL" id="CP096973">
    <property type="protein sequence ID" value="UYO73307.1"/>
    <property type="molecule type" value="Genomic_DNA"/>
</dbReference>
<evidence type="ECO:0000256" key="6">
    <source>
        <dbReference type="SAM" id="Phobius"/>
    </source>
</evidence>
<protein>
    <submittedName>
        <fullName evidence="8">DMT family transporter</fullName>
    </submittedName>
</protein>
<keyword evidence="4 6" id="KW-1133">Transmembrane helix</keyword>
<gene>
    <name evidence="8" type="ORF">M0220_10400</name>
</gene>
<evidence type="ECO:0000256" key="2">
    <source>
        <dbReference type="ARBA" id="ARBA00007362"/>
    </source>
</evidence>
<dbReference type="InterPro" id="IPR037185">
    <property type="entry name" value="EmrE-like"/>
</dbReference>
<evidence type="ECO:0000256" key="3">
    <source>
        <dbReference type="ARBA" id="ARBA00022692"/>
    </source>
</evidence>
<feature type="transmembrane region" description="Helical" evidence="6">
    <location>
        <begin position="54"/>
        <end position="71"/>
    </location>
</feature>
<dbReference type="KEGG" id="hqn:M0220_10400"/>
<feature type="transmembrane region" description="Helical" evidence="6">
    <location>
        <begin position="137"/>
        <end position="154"/>
    </location>
</feature>
<evidence type="ECO:0000313" key="9">
    <source>
        <dbReference type="Proteomes" id="UP001164935"/>
    </source>
</evidence>
<dbReference type="AlphaFoldDB" id="A0AA46TPL3"/>
<evidence type="ECO:0000256" key="5">
    <source>
        <dbReference type="ARBA" id="ARBA00023136"/>
    </source>
</evidence>
<keyword evidence="9" id="KW-1185">Reference proteome</keyword>
<feature type="transmembrane region" description="Helical" evidence="6">
    <location>
        <begin position="283"/>
        <end position="302"/>
    </location>
</feature>
<feature type="transmembrane region" description="Helical" evidence="6">
    <location>
        <begin position="109"/>
        <end position="130"/>
    </location>
</feature>
<evidence type="ECO:0000256" key="4">
    <source>
        <dbReference type="ARBA" id="ARBA00022989"/>
    </source>
</evidence>
<feature type="transmembrane region" description="Helical" evidence="6">
    <location>
        <begin position="257"/>
        <end position="277"/>
    </location>
</feature>
<feature type="domain" description="EamA" evidence="7">
    <location>
        <begin position="167"/>
        <end position="294"/>
    </location>
</feature>
<dbReference type="PANTHER" id="PTHR32322">
    <property type="entry name" value="INNER MEMBRANE TRANSPORTER"/>
    <property type="match status" value="1"/>
</dbReference>
<dbReference type="SUPFAM" id="SSF103481">
    <property type="entry name" value="Multidrug resistance efflux transporter EmrE"/>
    <property type="match status" value="2"/>
</dbReference>
<dbReference type="InterPro" id="IPR050638">
    <property type="entry name" value="AA-Vitamin_Transporters"/>
</dbReference>
<dbReference type="Proteomes" id="UP001164935">
    <property type="component" value="Chromosome"/>
</dbReference>
<dbReference type="InterPro" id="IPR000620">
    <property type="entry name" value="EamA_dom"/>
</dbReference>
<keyword evidence="5 6" id="KW-0472">Membrane</keyword>
<dbReference type="Pfam" id="PF00892">
    <property type="entry name" value="EamA"/>
    <property type="match status" value="2"/>
</dbReference>
<evidence type="ECO:0000256" key="1">
    <source>
        <dbReference type="ARBA" id="ARBA00004141"/>
    </source>
</evidence>
<reference evidence="8" key="1">
    <citation type="submission" date="2022-05" db="EMBL/GenBank/DDBJ databases">
        <title>Complete sequence of a novel PHA-producing Halomonas strain.</title>
        <authorList>
            <person name="Zheng Z."/>
        </authorList>
    </citation>
    <scope>NUCLEOTIDE SEQUENCE</scope>
    <source>
        <strain evidence="8">ZZQ-149</strain>
    </source>
</reference>
<evidence type="ECO:0000313" key="8">
    <source>
        <dbReference type="EMBL" id="UYO73307.1"/>
    </source>
</evidence>
<comment type="subcellular location">
    <subcellularLocation>
        <location evidence="1">Membrane</location>
        <topology evidence="1">Multi-pass membrane protein</topology>
    </subcellularLocation>
</comment>
<proteinExistence type="inferred from homology"/>
<dbReference type="Gene3D" id="1.10.3730.20">
    <property type="match status" value="1"/>
</dbReference>
<keyword evidence="3 6" id="KW-0812">Transmembrane</keyword>
<comment type="similarity">
    <text evidence="2">Belongs to the EamA transporter family.</text>
</comment>